<comment type="function">
    <text evidence="6">Catalyzes the phosphorylation of the position 2 hydroxy group of 4-diphosphocytidyl-2C-methyl-D-erythritol.</text>
</comment>
<keyword evidence="3 6" id="KW-0547">Nucleotide-binding</keyword>
<evidence type="ECO:0000256" key="4">
    <source>
        <dbReference type="ARBA" id="ARBA00022777"/>
    </source>
</evidence>
<evidence type="ECO:0000256" key="2">
    <source>
        <dbReference type="ARBA" id="ARBA00022679"/>
    </source>
</evidence>
<dbReference type="Gene3D" id="3.30.70.890">
    <property type="entry name" value="GHMP kinase, C-terminal domain"/>
    <property type="match status" value="1"/>
</dbReference>
<reference evidence="8" key="1">
    <citation type="journal article" date="2020" name="mSystems">
        <title>Genome- and Community-Level Interaction Insights into Carbon Utilization and Element Cycling Functions of Hydrothermarchaeota in Hydrothermal Sediment.</title>
        <authorList>
            <person name="Zhou Z."/>
            <person name="Liu Y."/>
            <person name="Xu W."/>
            <person name="Pan J."/>
            <person name="Luo Z.H."/>
            <person name="Li M."/>
        </authorList>
    </citation>
    <scope>NUCLEOTIDE SEQUENCE [LARGE SCALE GENOMIC DNA]</scope>
    <source>
        <strain evidence="8">SpSt-1179</strain>
    </source>
</reference>
<dbReference type="GO" id="GO:0019288">
    <property type="term" value="P:isopentenyl diphosphate biosynthetic process, methylerythritol 4-phosphate pathway"/>
    <property type="evidence" value="ECO:0007669"/>
    <property type="project" value="UniProtKB-UniRule"/>
</dbReference>
<dbReference type="EMBL" id="DSBT01000175">
    <property type="protein sequence ID" value="HDP77764.1"/>
    <property type="molecule type" value="Genomic_DNA"/>
</dbReference>
<dbReference type="AlphaFoldDB" id="A0A7C1GZV5"/>
<dbReference type="PANTHER" id="PTHR43527:SF2">
    <property type="entry name" value="4-DIPHOSPHOCYTIDYL-2-C-METHYL-D-ERYTHRITOL KINASE, CHLOROPLASTIC"/>
    <property type="match status" value="1"/>
</dbReference>
<dbReference type="GO" id="GO:0050515">
    <property type="term" value="F:4-(cytidine 5'-diphospho)-2-C-methyl-D-erythritol kinase activity"/>
    <property type="evidence" value="ECO:0007669"/>
    <property type="project" value="UniProtKB-UniRule"/>
</dbReference>
<evidence type="ECO:0000256" key="5">
    <source>
        <dbReference type="ARBA" id="ARBA00022840"/>
    </source>
</evidence>
<accession>A0A7C1GZV5</accession>
<comment type="pathway">
    <text evidence="6">Isoprenoid biosynthesis; isopentenyl diphosphate biosynthesis via DXP pathway; isopentenyl diphosphate from 1-deoxy-D-xylulose 5-phosphate: step 3/6.</text>
</comment>
<feature type="active site" evidence="6">
    <location>
        <position position="18"/>
    </location>
</feature>
<feature type="active site" evidence="6">
    <location>
        <position position="140"/>
    </location>
</feature>
<dbReference type="SUPFAM" id="SSF54211">
    <property type="entry name" value="Ribosomal protein S5 domain 2-like"/>
    <property type="match status" value="1"/>
</dbReference>
<dbReference type="InterPro" id="IPR004424">
    <property type="entry name" value="IspE"/>
</dbReference>
<dbReference type="InterPro" id="IPR006204">
    <property type="entry name" value="GHMP_kinase_N_dom"/>
</dbReference>
<protein>
    <recommendedName>
        <fullName evidence="1 6">4-diphosphocytidyl-2-C-methyl-D-erythritol kinase</fullName>
        <shortName evidence="6">CMK</shortName>
        <ecNumber evidence="6">2.7.1.148</ecNumber>
    </recommendedName>
    <alternativeName>
        <fullName evidence="6">4-(cytidine-5'-diphospho)-2-C-methyl-D-erythritol kinase</fullName>
    </alternativeName>
</protein>
<gene>
    <name evidence="6 8" type="primary">ispE</name>
    <name evidence="8" type="ORF">ENN47_06205</name>
</gene>
<name>A0A7C1GZV5_9BACT</name>
<dbReference type="UniPathway" id="UPA00056">
    <property type="reaction ID" value="UER00094"/>
</dbReference>
<comment type="similarity">
    <text evidence="6">Belongs to the GHMP kinase family. IspE subfamily.</text>
</comment>
<sequence>MVSNRFGISSVSLKCPAKINLYLAVDKRRSDGFHNISSVFQTIDLFDELILTPGVSETYFKCNSDISWNQENTLHKALAEVERQIGRKIKIGMELKKRIPSGGGLGGGSSDAASLLRFFAKIFEIESERLIEMASMVGSDVPFFLRGGTAIASGRGEILSYPGDVTGYSVDLSFPEVEVLTVLAYKLIDKRDFFPGIDENGAEQYYKALKARDSLGIKNLSLNSFQNPIFGRFAEIKEHYSKSSLEKPNAVVTMMTGSGSTIFSLFQGRIGKYRFISSEELNRIWYSTG</sequence>
<dbReference type="Pfam" id="PF00288">
    <property type="entry name" value="GHMP_kinases_N"/>
    <property type="match status" value="1"/>
</dbReference>
<comment type="caution">
    <text evidence="8">The sequence shown here is derived from an EMBL/GenBank/DDBJ whole genome shotgun (WGS) entry which is preliminary data.</text>
</comment>
<keyword evidence="4 6" id="KW-0418">Kinase</keyword>
<proteinExistence type="inferred from homology"/>
<evidence type="ECO:0000256" key="6">
    <source>
        <dbReference type="HAMAP-Rule" id="MF_00061"/>
    </source>
</evidence>
<dbReference type="NCBIfam" id="TIGR00154">
    <property type="entry name" value="ispE"/>
    <property type="match status" value="1"/>
</dbReference>
<feature type="binding site" evidence="6">
    <location>
        <begin position="100"/>
        <end position="110"/>
    </location>
    <ligand>
        <name>ATP</name>
        <dbReference type="ChEBI" id="CHEBI:30616"/>
    </ligand>
</feature>
<dbReference type="Gene3D" id="3.30.230.10">
    <property type="match status" value="1"/>
</dbReference>
<dbReference type="GO" id="GO:0005524">
    <property type="term" value="F:ATP binding"/>
    <property type="evidence" value="ECO:0007669"/>
    <property type="project" value="UniProtKB-UniRule"/>
</dbReference>
<dbReference type="GO" id="GO:0016114">
    <property type="term" value="P:terpenoid biosynthetic process"/>
    <property type="evidence" value="ECO:0007669"/>
    <property type="project" value="UniProtKB-UniRule"/>
</dbReference>
<dbReference type="EC" id="2.7.1.148" evidence="6"/>
<dbReference type="PANTHER" id="PTHR43527">
    <property type="entry name" value="4-DIPHOSPHOCYTIDYL-2-C-METHYL-D-ERYTHRITOL KINASE, CHLOROPLASTIC"/>
    <property type="match status" value="1"/>
</dbReference>
<evidence type="ECO:0000313" key="8">
    <source>
        <dbReference type="EMBL" id="HDP77764.1"/>
    </source>
</evidence>
<comment type="catalytic activity">
    <reaction evidence="6">
        <text>4-CDP-2-C-methyl-D-erythritol + ATP = 4-CDP-2-C-methyl-D-erythritol 2-phosphate + ADP + H(+)</text>
        <dbReference type="Rhea" id="RHEA:18437"/>
        <dbReference type="ChEBI" id="CHEBI:15378"/>
        <dbReference type="ChEBI" id="CHEBI:30616"/>
        <dbReference type="ChEBI" id="CHEBI:57823"/>
        <dbReference type="ChEBI" id="CHEBI:57919"/>
        <dbReference type="ChEBI" id="CHEBI:456216"/>
        <dbReference type="EC" id="2.7.1.148"/>
    </reaction>
</comment>
<dbReference type="PIRSF" id="PIRSF010376">
    <property type="entry name" value="IspE"/>
    <property type="match status" value="1"/>
</dbReference>
<keyword evidence="6" id="KW-0414">Isoprene biosynthesis</keyword>
<dbReference type="SUPFAM" id="SSF55060">
    <property type="entry name" value="GHMP Kinase, C-terminal domain"/>
    <property type="match status" value="1"/>
</dbReference>
<evidence type="ECO:0000256" key="3">
    <source>
        <dbReference type="ARBA" id="ARBA00022741"/>
    </source>
</evidence>
<dbReference type="Proteomes" id="UP000886198">
    <property type="component" value="Unassembled WGS sequence"/>
</dbReference>
<keyword evidence="5 6" id="KW-0067">ATP-binding</keyword>
<dbReference type="InterPro" id="IPR036554">
    <property type="entry name" value="GHMP_kinase_C_sf"/>
</dbReference>
<evidence type="ECO:0000259" key="7">
    <source>
        <dbReference type="Pfam" id="PF00288"/>
    </source>
</evidence>
<dbReference type="InterPro" id="IPR020568">
    <property type="entry name" value="Ribosomal_Su5_D2-typ_SF"/>
</dbReference>
<feature type="domain" description="GHMP kinase N-terminal" evidence="7">
    <location>
        <begin position="72"/>
        <end position="148"/>
    </location>
</feature>
<keyword evidence="2 6" id="KW-0808">Transferase</keyword>
<dbReference type="InterPro" id="IPR014721">
    <property type="entry name" value="Ribsml_uS5_D2-typ_fold_subgr"/>
</dbReference>
<dbReference type="HAMAP" id="MF_00061">
    <property type="entry name" value="IspE"/>
    <property type="match status" value="1"/>
</dbReference>
<evidence type="ECO:0000256" key="1">
    <source>
        <dbReference type="ARBA" id="ARBA00017473"/>
    </source>
</evidence>
<organism evidence="8">
    <name type="scientific">Mesotoga infera</name>
    <dbReference type="NCBI Taxonomy" id="1236046"/>
    <lineage>
        <taxon>Bacteria</taxon>
        <taxon>Thermotogati</taxon>
        <taxon>Thermotogota</taxon>
        <taxon>Thermotogae</taxon>
        <taxon>Kosmotogales</taxon>
        <taxon>Kosmotogaceae</taxon>
        <taxon>Mesotoga</taxon>
    </lineage>
</organism>